<dbReference type="AlphaFoldDB" id="A0A9N9RK29"/>
<evidence type="ECO:0000313" key="3">
    <source>
        <dbReference type="Proteomes" id="UP001153620"/>
    </source>
</evidence>
<proteinExistence type="predicted"/>
<feature type="transmembrane region" description="Helical" evidence="1">
    <location>
        <begin position="135"/>
        <end position="152"/>
    </location>
</feature>
<evidence type="ECO:0000256" key="1">
    <source>
        <dbReference type="SAM" id="Phobius"/>
    </source>
</evidence>
<evidence type="ECO:0000313" key="2">
    <source>
        <dbReference type="EMBL" id="CAG9798072.1"/>
    </source>
</evidence>
<gene>
    <name evidence="2" type="ORF">CHIRRI_LOCUS1057</name>
</gene>
<keyword evidence="1" id="KW-1133">Transmembrane helix</keyword>
<keyword evidence="1" id="KW-0472">Membrane</keyword>
<keyword evidence="3" id="KW-1185">Reference proteome</keyword>
<sequence length="180" mass="20742">MRIPTVEKFLCCIKLELGALIIGWFKLLESTVFLIGLTVMLGWSIFAYSHMVNLLPAESYLSDLMKGYSPIMVKFVILIAIVYFGIVFYSAKRLVECLKSRNPQDTVPFIILTVFDFVFSILTVLHFTWIALIQSLIRAIFYGYVFICIISIKQQLTQEARRSQQRNSQYQSAPLTSYKL</sequence>
<dbReference type="Proteomes" id="UP001153620">
    <property type="component" value="Chromosome 1"/>
</dbReference>
<organism evidence="2 3">
    <name type="scientific">Chironomus riparius</name>
    <dbReference type="NCBI Taxonomy" id="315576"/>
    <lineage>
        <taxon>Eukaryota</taxon>
        <taxon>Metazoa</taxon>
        <taxon>Ecdysozoa</taxon>
        <taxon>Arthropoda</taxon>
        <taxon>Hexapoda</taxon>
        <taxon>Insecta</taxon>
        <taxon>Pterygota</taxon>
        <taxon>Neoptera</taxon>
        <taxon>Endopterygota</taxon>
        <taxon>Diptera</taxon>
        <taxon>Nematocera</taxon>
        <taxon>Chironomoidea</taxon>
        <taxon>Chironomidae</taxon>
        <taxon>Chironominae</taxon>
        <taxon>Chironomus</taxon>
    </lineage>
</organism>
<reference evidence="2" key="2">
    <citation type="submission" date="2022-10" db="EMBL/GenBank/DDBJ databases">
        <authorList>
            <consortium name="ENA_rothamsted_submissions"/>
            <consortium name="culmorum"/>
            <person name="King R."/>
        </authorList>
    </citation>
    <scope>NUCLEOTIDE SEQUENCE</scope>
</reference>
<name>A0A9N9RK29_9DIPT</name>
<reference evidence="2" key="1">
    <citation type="submission" date="2022-01" db="EMBL/GenBank/DDBJ databases">
        <authorList>
            <person name="King R."/>
        </authorList>
    </citation>
    <scope>NUCLEOTIDE SEQUENCE</scope>
</reference>
<accession>A0A9N9RK29</accession>
<protein>
    <submittedName>
        <fullName evidence="2">Uncharacterized protein</fullName>
    </submittedName>
</protein>
<feature type="transmembrane region" description="Helical" evidence="1">
    <location>
        <begin position="71"/>
        <end position="89"/>
    </location>
</feature>
<dbReference type="OrthoDB" id="10537962at2759"/>
<keyword evidence="1" id="KW-0812">Transmembrane</keyword>
<feature type="transmembrane region" description="Helical" evidence="1">
    <location>
        <begin position="32"/>
        <end position="51"/>
    </location>
</feature>
<dbReference type="EMBL" id="OU895877">
    <property type="protein sequence ID" value="CAG9798072.1"/>
    <property type="molecule type" value="Genomic_DNA"/>
</dbReference>
<feature type="transmembrane region" description="Helical" evidence="1">
    <location>
        <begin position="109"/>
        <end position="129"/>
    </location>
</feature>